<keyword evidence="1" id="KW-1133">Transmembrane helix</keyword>
<evidence type="ECO:0000313" key="2">
    <source>
        <dbReference type="EMBL" id="CAD7011265.1"/>
    </source>
</evidence>
<name>A0A811V5T2_CERCA</name>
<keyword evidence="1" id="KW-0472">Membrane</keyword>
<accession>A0A811V5T2</accession>
<dbReference type="Proteomes" id="UP000606786">
    <property type="component" value="Unassembled WGS sequence"/>
</dbReference>
<proteinExistence type="predicted"/>
<dbReference type="EMBL" id="CAJHJT010000056">
    <property type="protein sequence ID" value="CAD7011265.1"/>
    <property type="molecule type" value="Genomic_DNA"/>
</dbReference>
<reference evidence="2" key="1">
    <citation type="submission" date="2020-11" db="EMBL/GenBank/DDBJ databases">
        <authorList>
            <person name="Whitehead M."/>
        </authorList>
    </citation>
    <scope>NUCLEOTIDE SEQUENCE</scope>
    <source>
        <strain evidence="2">EGII</strain>
    </source>
</reference>
<sequence>MYICNSTAKIHIHTNVFTNKYTQKNIMYVSYIHTTNIIFIHFPQMPIHAMKCSHFICNRLGHLNCLQSCIACRERHSVGLCFFLYFLTFTARTYMYIQTYLYHTHIHLYFSFFMYFFCFPLSAWQFFHQHKQISSTYEFIKILACTTILFDTLCFFLCFFLFFVFLVKMHPYVDTIANSVGVAFVRCVCAAKCNDPSKVAGTKCICCSTHALTYLICIHIYIYIRTYTCNIISYL</sequence>
<keyword evidence="1" id="KW-0812">Transmembrane</keyword>
<feature type="transmembrane region" description="Helical" evidence="1">
    <location>
        <begin position="78"/>
        <end position="97"/>
    </location>
</feature>
<keyword evidence="3" id="KW-1185">Reference proteome</keyword>
<feature type="transmembrane region" description="Helical" evidence="1">
    <location>
        <begin position="139"/>
        <end position="166"/>
    </location>
</feature>
<evidence type="ECO:0000313" key="3">
    <source>
        <dbReference type="Proteomes" id="UP000606786"/>
    </source>
</evidence>
<protein>
    <submittedName>
        <fullName evidence="2">(Mediterranean fruit fly) hypothetical protein</fullName>
    </submittedName>
</protein>
<evidence type="ECO:0000256" key="1">
    <source>
        <dbReference type="SAM" id="Phobius"/>
    </source>
</evidence>
<feature type="transmembrane region" description="Helical" evidence="1">
    <location>
        <begin position="109"/>
        <end position="127"/>
    </location>
</feature>
<dbReference type="AlphaFoldDB" id="A0A811V5T2"/>
<comment type="caution">
    <text evidence="2">The sequence shown here is derived from an EMBL/GenBank/DDBJ whole genome shotgun (WGS) entry which is preliminary data.</text>
</comment>
<gene>
    <name evidence="2" type="ORF">CCAP1982_LOCUS19373</name>
</gene>
<organism evidence="2 3">
    <name type="scientific">Ceratitis capitata</name>
    <name type="common">Mediterranean fruit fly</name>
    <name type="synonym">Tephritis capitata</name>
    <dbReference type="NCBI Taxonomy" id="7213"/>
    <lineage>
        <taxon>Eukaryota</taxon>
        <taxon>Metazoa</taxon>
        <taxon>Ecdysozoa</taxon>
        <taxon>Arthropoda</taxon>
        <taxon>Hexapoda</taxon>
        <taxon>Insecta</taxon>
        <taxon>Pterygota</taxon>
        <taxon>Neoptera</taxon>
        <taxon>Endopterygota</taxon>
        <taxon>Diptera</taxon>
        <taxon>Brachycera</taxon>
        <taxon>Muscomorpha</taxon>
        <taxon>Tephritoidea</taxon>
        <taxon>Tephritidae</taxon>
        <taxon>Ceratitis</taxon>
        <taxon>Ceratitis</taxon>
    </lineage>
</organism>